<dbReference type="GO" id="GO:0016740">
    <property type="term" value="F:transferase activity"/>
    <property type="evidence" value="ECO:0007669"/>
    <property type="project" value="UniProtKB-KW"/>
</dbReference>
<feature type="domain" description="GST N-terminal" evidence="1">
    <location>
        <begin position="1"/>
        <end position="81"/>
    </location>
</feature>
<dbReference type="InterPro" id="IPR004045">
    <property type="entry name" value="Glutathione_S-Trfase_N"/>
</dbReference>
<dbReference type="SFLD" id="SFLDG01151">
    <property type="entry name" value="Main.2:_Nu-like"/>
    <property type="match status" value="1"/>
</dbReference>
<evidence type="ECO:0000313" key="3">
    <source>
        <dbReference type="EMBL" id="SDJ58000.1"/>
    </source>
</evidence>
<dbReference type="CDD" id="cd03056">
    <property type="entry name" value="GST_N_4"/>
    <property type="match status" value="1"/>
</dbReference>
<dbReference type="InterPro" id="IPR036249">
    <property type="entry name" value="Thioredoxin-like_sf"/>
</dbReference>
<keyword evidence="3" id="KW-0808">Transferase</keyword>
<dbReference type="Pfam" id="PF13417">
    <property type="entry name" value="GST_N_3"/>
    <property type="match status" value="1"/>
</dbReference>
<dbReference type="PROSITE" id="PS50405">
    <property type="entry name" value="GST_CTER"/>
    <property type="match status" value="1"/>
</dbReference>
<sequence length="198" mass="22139">MKIYGDAKSGNCYKVQIICSLLNIEHEWIDVDILSGDTRSDEFLGKNPNGKIPLLELDGGETLAESNAIINYLASGTAFYPDDSLAQARVLQWQFFEQYSHEPLIAVARFINKYLGLPEDRIDEYASKQAGGHKALKVMEQQLERTPYIAGENFTTADISLYAYTHVAHEGGFVLAAYPAIRAWLDRVASLPNFKNMS</sequence>
<dbReference type="EMBL" id="FNES01000006">
    <property type="protein sequence ID" value="SDJ58000.1"/>
    <property type="molecule type" value="Genomic_DNA"/>
</dbReference>
<dbReference type="SUPFAM" id="SSF47616">
    <property type="entry name" value="GST C-terminal domain-like"/>
    <property type="match status" value="1"/>
</dbReference>
<evidence type="ECO:0000259" key="2">
    <source>
        <dbReference type="PROSITE" id="PS50405"/>
    </source>
</evidence>
<dbReference type="InterPro" id="IPR036282">
    <property type="entry name" value="Glutathione-S-Trfase_C_sf"/>
</dbReference>
<proteinExistence type="predicted"/>
<dbReference type="OrthoDB" id="9797500at2"/>
<evidence type="ECO:0000259" key="1">
    <source>
        <dbReference type="PROSITE" id="PS50404"/>
    </source>
</evidence>
<feature type="domain" description="GST C-terminal" evidence="2">
    <location>
        <begin position="83"/>
        <end position="198"/>
    </location>
</feature>
<dbReference type="Proteomes" id="UP000198525">
    <property type="component" value="Unassembled WGS sequence"/>
</dbReference>
<dbReference type="STRING" id="376427.SAMN04487954_1064"/>
<dbReference type="SUPFAM" id="SSF52833">
    <property type="entry name" value="Thioredoxin-like"/>
    <property type="match status" value="1"/>
</dbReference>
<dbReference type="RefSeq" id="WP_089685189.1">
    <property type="nucleotide sequence ID" value="NZ_FNES01000006.1"/>
</dbReference>
<dbReference type="Gene3D" id="3.40.30.10">
    <property type="entry name" value="Glutaredoxin"/>
    <property type="match status" value="1"/>
</dbReference>
<dbReference type="Gene3D" id="1.20.1050.10">
    <property type="match status" value="1"/>
</dbReference>
<dbReference type="SFLD" id="SFLDS00019">
    <property type="entry name" value="Glutathione_Transferase_(cytos"/>
    <property type="match status" value="1"/>
</dbReference>
<dbReference type="PROSITE" id="PS50404">
    <property type="entry name" value="GST_NTER"/>
    <property type="match status" value="1"/>
</dbReference>
<dbReference type="SFLD" id="SFLDG00358">
    <property type="entry name" value="Main_(cytGST)"/>
    <property type="match status" value="1"/>
</dbReference>
<evidence type="ECO:0000313" key="4">
    <source>
        <dbReference type="Proteomes" id="UP000198525"/>
    </source>
</evidence>
<gene>
    <name evidence="3" type="ORF">SAMN04487954_1064</name>
</gene>
<reference evidence="3 4" key="1">
    <citation type="submission" date="2016-10" db="EMBL/GenBank/DDBJ databases">
        <authorList>
            <person name="de Groot N.N."/>
        </authorList>
    </citation>
    <scope>NUCLEOTIDE SEQUENCE [LARGE SCALE GENOMIC DNA]</scope>
    <source>
        <strain evidence="3 4">CGMCC 1.6133</strain>
    </source>
</reference>
<dbReference type="AlphaFoldDB" id="A0A1G8UYI3"/>
<protein>
    <submittedName>
        <fullName evidence="3">Glutathione S-transferase</fullName>
    </submittedName>
</protein>
<dbReference type="InterPro" id="IPR004046">
    <property type="entry name" value="GST_C"/>
</dbReference>
<organism evidence="3 4">
    <name type="scientific">Billgrantia gudaonensis</name>
    <dbReference type="NCBI Taxonomy" id="376427"/>
    <lineage>
        <taxon>Bacteria</taxon>
        <taxon>Pseudomonadati</taxon>
        <taxon>Pseudomonadota</taxon>
        <taxon>Gammaproteobacteria</taxon>
        <taxon>Oceanospirillales</taxon>
        <taxon>Halomonadaceae</taxon>
        <taxon>Billgrantia</taxon>
    </lineage>
</organism>
<dbReference type="PANTHER" id="PTHR44051">
    <property type="entry name" value="GLUTATHIONE S-TRANSFERASE-RELATED"/>
    <property type="match status" value="1"/>
</dbReference>
<dbReference type="Pfam" id="PF00043">
    <property type="entry name" value="GST_C"/>
    <property type="match status" value="1"/>
</dbReference>
<dbReference type="InterPro" id="IPR010987">
    <property type="entry name" value="Glutathione-S-Trfase_C-like"/>
</dbReference>
<dbReference type="InterPro" id="IPR040079">
    <property type="entry name" value="Glutathione_S-Trfase"/>
</dbReference>
<keyword evidence="4" id="KW-1185">Reference proteome</keyword>
<accession>A0A1G8UYI3</accession>
<dbReference type="PANTHER" id="PTHR44051:SF2">
    <property type="entry name" value="HYPOTHETICAL GLUTATHIONE S-TRANSFERASE LIKE PROTEIN"/>
    <property type="match status" value="1"/>
</dbReference>
<name>A0A1G8UYI3_9GAMM</name>